<evidence type="ECO:0000259" key="1">
    <source>
        <dbReference type="Pfam" id="PF25191"/>
    </source>
</evidence>
<evidence type="ECO:0000313" key="2">
    <source>
        <dbReference type="EMBL" id="QWG07950.1"/>
    </source>
</evidence>
<dbReference type="EMBL" id="CP076128">
    <property type="protein sequence ID" value="QWG07950.1"/>
    <property type="molecule type" value="Genomic_DNA"/>
</dbReference>
<feature type="domain" description="DUF7832" evidence="1">
    <location>
        <begin position="11"/>
        <end position="122"/>
    </location>
</feature>
<gene>
    <name evidence="2" type="ORF">KM029_03170</name>
</gene>
<dbReference type="RefSeq" id="WP_144075335.1">
    <property type="nucleotide sequence ID" value="NZ_CP076128.1"/>
</dbReference>
<name>A0ABX8GWG4_9BACT</name>
<dbReference type="Pfam" id="PF25191">
    <property type="entry name" value="DUF7832"/>
    <property type="match status" value="1"/>
</dbReference>
<accession>A0ABX8GWG4</accession>
<organism evidence="2 3">
    <name type="scientific">Flammeovirga kamogawensis</name>
    <dbReference type="NCBI Taxonomy" id="373891"/>
    <lineage>
        <taxon>Bacteria</taxon>
        <taxon>Pseudomonadati</taxon>
        <taxon>Bacteroidota</taxon>
        <taxon>Cytophagia</taxon>
        <taxon>Cytophagales</taxon>
        <taxon>Flammeovirgaceae</taxon>
        <taxon>Flammeovirga</taxon>
    </lineage>
</organism>
<proteinExistence type="predicted"/>
<evidence type="ECO:0000313" key="3">
    <source>
        <dbReference type="Proteomes" id="UP000682802"/>
    </source>
</evidence>
<sequence>MYKVKDHNSKIIDNAKDYFGVNFPDDQPLDQAYLHIGIFIGWAVENDFLDEEFNDDFFSLFIRFKNRDINSIILAETLDGVVEIDFFNTEIQDFVRNYYSSGEYVHDYKNSLGKNLESIFQVEDSWKNYDVMKAIIEKKYKLWLKS</sequence>
<protein>
    <recommendedName>
        <fullName evidence="1">DUF7832 domain-containing protein</fullName>
    </recommendedName>
</protein>
<dbReference type="InterPro" id="IPR057154">
    <property type="entry name" value="DUF7832"/>
</dbReference>
<dbReference type="Proteomes" id="UP000682802">
    <property type="component" value="Chromosome 1"/>
</dbReference>
<reference evidence="2 3" key="1">
    <citation type="submission" date="2021-05" db="EMBL/GenBank/DDBJ databases">
        <title>Comparative genomic studies on the polysaccharide-degrading batcterial strains of the Flammeovirga genus.</title>
        <authorList>
            <person name="Zewei F."/>
            <person name="Zheng Z."/>
            <person name="Yu L."/>
            <person name="Ruyue G."/>
            <person name="Yanhong M."/>
            <person name="Yuanyuan C."/>
            <person name="Jingyan G."/>
            <person name="Wenjun H."/>
        </authorList>
    </citation>
    <scope>NUCLEOTIDE SEQUENCE [LARGE SCALE GENOMIC DNA]</scope>
    <source>
        <strain evidence="2 3">YS10</strain>
    </source>
</reference>
<keyword evidence="3" id="KW-1185">Reference proteome</keyword>